<feature type="transmembrane region" description="Helical" evidence="1">
    <location>
        <begin position="261"/>
        <end position="289"/>
    </location>
</feature>
<reference evidence="2 3" key="1">
    <citation type="journal article" date="2018" name="Mol. Biol. Evol.">
        <title>Analysis of the draft genome of the red seaweed Gracilariopsis chorda provides insights into genome size evolution in Rhodophyta.</title>
        <authorList>
            <person name="Lee J."/>
            <person name="Yang E.C."/>
            <person name="Graf L."/>
            <person name="Yang J.H."/>
            <person name="Qiu H."/>
            <person name="Zel Zion U."/>
            <person name="Chan C.X."/>
            <person name="Stephens T.G."/>
            <person name="Weber A.P.M."/>
            <person name="Boo G.H."/>
            <person name="Boo S.M."/>
            <person name="Kim K.M."/>
            <person name="Shin Y."/>
            <person name="Jung M."/>
            <person name="Lee S.J."/>
            <person name="Yim H.S."/>
            <person name="Lee J.H."/>
            <person name="Bhattacharya D."/>
            <person name="Yoon H.S."/>
        </authorList>
    </citation>
    <scope>NUCLEOTIDE SEQUENCE [LARGE SCALE GENOMIC DNA]</scope>
    <source>
        <strain evidence="2 3">SKKU-2015</strain>
        <tissue evidence="2">Whole body</tissue>
    </source>
</reference>
<evidence type="ECO:0000313" key="2">
    <source>
        <dbReference type="EMBL" id="PXF48735.1"/>
    </source>
</evidence>
<gene>
    <name evidence="2" type="ORF">BWQ96_01587</name>
</gene>
<protein>
    <submittedName>
        <fullName evidence="2">Uncharacterized protein</fullName>
    </submittedName>
</protein>
<evidence type="ECO:0000256" key="1">
    <source>
        <dbReference type="SAM" id="Phobius"/>
    </source>
</evidence>
<keyword evidence="3" id="KW-1185">Reference proteome</keyword>
<feature type="transmembrane region" description="Helical" evidence="1">
    <location>
        <begin position="46"/>
        <end position="70"/>
    </location>
</feature>
<keyword evidence="1" id="KW-0812">Transmembrane</keyword>
<keyword evidence="1" id="KW-1133">Transmembrane helix</keyword>
<dbReference type="Proteomes" id="UP000247409">
    <property type="component" value="Unassembled WGS sequence"/>
</dbReference>
<name>A0A2V3J2X4_9FLOR</name>
<evidence type="ECO:0000313" key="3">
    <source>
        <dbReference type="Proteomes" id="UP000247409"/>
    </source>
</evidence>
<sequence>MTSLYPGVNYSLPVQPSHAVGFFRSVPRWPSASDTFEFSFSYLSPVALTALLPIFFAAILTLYMLVHLVVRYSCRQSSTDARINRISKSKSATLVQCVFSSLCLFLIFTFTSLTLLANASLQFASHDALDLIAGLTNHLSLTGFSFVDVALFVQKRLGSFQPSEALSTNPLSDFLPEFGDRSLTAMHQYILQNYPNFNPLRQSLDTLVTAIGNVLVVVRRAVTLVYIILLTVILLIASGPLLLFLVDAFTLQNQRRIIRFFAHLCFIVLPVMFCWACVGVTAGVGVTLADVCVMLHDYRAVLLGNQSTAPNALLQSGFDCPVQSSTDVRERIQLTAGSILQSSLAVQTVQMLLNTSAESVAETALWSGTRVESALNCSMQIVVSGKLERVACSPAGHGAVQGVYELFVGFLGLAICLSVAGVASLFGMQVARSLIVWRGTRGIGEGRLNSGVDDAPHDAA</sequence>
<keyword evidence="1" id="KW-0472">Membrane</keyword>
<dbReference type="EMBL" id="NBIV01000012">
    <property type="protein sequence ID" value="PXF48735.1"/>
    <property type="molecule type" value="Genomic_DNA"/>
</dbReference>
<feature type="transmembrane region" description="Helical" evidence="1">
    <location>
        <begin position="91"/>
        <end position="111"/>
    </location>
</feature>
<proteinExistence type="predicted"/>
<comment type="caution">
    <text evidence="2">The sequence shown here is derived from an EMBL/GenBank/DDBJ whole genome shotgun (WGS) entry which is preliminary data.</text>
</comment>
<feature type="transmembrane region" description="Helical" evidence="1">
    <location>
        <begin position="224"/>
        <end position="249"/>
    </location>
</feature>
<accession>A0A2V3J2X4</accession>
<feature type="transmembrane region" description="Helical" evidence="1">
    <location>
        <begin position="406"/>
        <end position="428"/>
    </location>
</feature>
<dbReference type="OrthoDB" id="10393846at2759"/>
<dbReference type="AlphaFoldDB" id="A0A2V3J2X4"/>
<organism evidence="2 3">
    <name type="scientific">Gracilariopsis chorda</name>
    <dbReference type="NCBI Taxonomy" id="448386"/>
    <lineage>
        <taxon>Eukaryota</taxon>
        <taxon>Rhodophyta</taxon>
        <taxon>Florideophyceae</taxon>
        <taxon>Rhodymeniophycidae</taxon>
        <taxon>Gracilariales</taxon>
        <taxon>Gracilariaceae</taxon>
        <taxon>Gracilariopsis</taxon>
    </lineage>
</organism>